<evidence type="ECO:0000256" key="5">
    <source>
        <dbReference type="ARBA" id="ARBA00022806"/>
    </source>
</evidence>
<keyword evidence="15" id="KW-1185">Reference proteome</keyword>
<dbReference type="GO" id="GO:0017116">
    <property type="term" value="F:single-stranded DNA helicase activity"/>
    <property type="evidence" value="ECO:0007669"/>
    <property type="project" value="TreeGrafter"/>
</dbReference>
<keyword evidence="5 11" id="KW-0347">Helicase</keyword>
<dbReference type="CDD" id="cd18809">
    <property type="entry name" value="SF1_C_RecD"/>
    <property type="match status" value="1"/>
</dbReference>
<dbReference type="SUPFAM" id="SSF52540">
    <property type="entry name" value="P-loop containing nucleoside triphosphate hydrolases"/>
    <property type="match status" value="2"/>
</dbReference>
<feature type="binding site" evidence="11">
    <location>
        <begin position="235"/>
        <end position="242"/>
    </location>
    <ligand>
        <name>ATP</name>
        <dbReference type="ChEBI" id="CHEBI:30616"/>
    </ligand>
</feature>
<evidence type="ECO:0000256" key="1">
    <source>
        <dbReference type="ARBA" id="ARBA00022722"/>
    </source>
</evidence>
<dbReference type="Pfam" id="PF13245">
    <property type="entry name" value="AAA_19"/>
    <property type="match status" value="1"/>
</dbReference>
<dbReference type="SMART" id="SM00382">
    <property type="entry name" value="AAA"/>
    <property type="match status" value="1"/>
</dbReference>
<evidence type="ECO:0000256" key="11">
    <source>
        <dbReference type="HAMAP-Rule" id="MF_01487"/>
    </source>
</evidence>
<dbReference type="GO" id="GO:0005524">
    <property type="term" value="F:ATP binding"/>
    <property type="evidence" value="ECO:0007669"/>
    <property type="project" value="UniProtKB-UniRule"/>
</dbReference>
<comment type="catalytic activity">
    <reaction evidence="11">
        <text>ATP + H2O = ADP + phosphate + H(+)</text>
        <dbReference type="Rhea" id="RHEA:13065"/>
        <dbReference type="ChEBI" id="CHEBI:15377"/>
        <dbReference type="ChEBI" id="CHEBI:15378"/>
        <dbReference type="ChEBI" id="CHEBI:30616"/>
        <dbReference type="ChEBI" id="CHEBI:43474"/>
        <dbReference type="ChEBI" id="CHEBI:456216"/>
        <dbReference type="EC" id="5.6.2.3"/>
    </reaction>
</comment>
<dbReference type="GO" id="GO:0009338">
    <property type="term" value="C:exodeoxyribonuclease V complex"/>
    <property type="evidence" value="ECO:0007669"/>
    <property type="project" value="InterPro"/>
</dbReference>
<evidence type="ECO:0000256" key="3">
    <source>
        <dbReference type="ARBA" id="ARBA00022763"/>
    </source>
</evidence>
<dbReference type="InterPro" id="IPR041851">
    <property type="entry name" value="RecD_N_sf"/>
</dbReference>
<reference evidence="14" key="1">
    <citation type="submission" date="2020-08" db="EMBL/GenBank/DDBJ databases">
        <title>Novel species isolated from subtropical streams in China.</title>
        <authorList>
            <person name="Lu H."/>
        </authorList>
    </citation>
    <scope>NUCLEOTIDE SEQUENCE</scope>
    <source>
        <strain evidence="14">CY7W</strain>
    </source>
</reference>
<comment type="function">
    <text evidence="11">A helicase/nuclease that prepares dsDNA breaks (DSB) for recombinational DNA repair. Binds to DSBs and unwinds DNA via a highly rapid and processive ATP-dependent bidirectional helicase activity. Unwinds dsDNA until it encounters a Chi (crossover hotspot instigator) sequence from the 3' direction. Cuts ssDNA a few nucleotides 3' to the Chi site. The properties and activities of the enzyme are changed at Chi. The Chi-altered holoenzyme produces a long 3'-ssDNA overhang and facilitates RecA-binding to the ssDNA for homologous DNA recombination and repair. Holoenzyme degrades any linearized DNA that is unable to undergo homologous recombination. In the holoenzyme this subunit has ssDNA-dependent ATPase and 5'-3' helicase activity. When added to pre-assembled RecBC greatly stimulates nuclease activity and augments holoenzyme processivity. Negatively regulates the RecA-loading ability of RecBCD.</text>
</comment>
<comment type="miscellaneous">
    <text evidence="11">In the RecBCD complex, RecB has a slow 3'-5' helicase, an exonuclease activity and loads RecA onto ssDNA, RecD has a fast 5'-3' helicase activity, while RecC stimulates the ATPase and processivity of the RecB helicase and contributes to recognition of the Chi site.</text>
</comment>
<protein>
    <recommendedName>
        <fullName evidence="11">RecBCD enzyme subunit RecD</fullName>
        <ecNumber evidence="11">5.6.2.3</ecNumber>
    </recommendedName>
    <alternativeName>
        <fullName evidence="11">DNA 5'-3' helicase subunit RecD</fullName>
    </alternativeName>
    <alternativeName>
        <fullName evidence="11">Exonuclease V subunit RecD</fullName>
        <shortName evidence="11">ExoV subunit RecD</shortName>
    </alternativeName>
    <alternativeName>
        <fullName evidence="11">Helicase/nuclease RecBCD subunit RecD</fullName>
    </alternativeName>
</protein>
<evidence type="ECO:0000256" key="6">
    <source>
        <dbReference type="ARBA" id="ARBA00022839"/>
    </source>
</evidence>
<dbReference type="InterPro" id="IPR027417">
    <property type="entry name" value="P-loop_NTPase"/>
</dbReference>
<evidence type="ECO:0000256" key="12">
    <source>
        <dbReference type="SAM" id="MobiDB-lite"/>
    </source>
</evidence>
<keyword evidence="8 11" id="KW-0238">DNA-binding</keyword>
<accession>A0A923KZL6</accession>
<dbReference type="InterPro" id="IPR006344">
    <property type="entry name" value="RecD"/>
</dbReference>
<dbReference type="InterPro" id="IPR003593">
    <property type="entry name" value="AAA+_ATPase"/>
</dbReference>
<organism evidence="14 15">
    <name type="scientific">Undibacterium rugosum</name>
    <dbReference type="NCBI Taxonomy" id="2762291"/>
    <lineage>
        <taxon>Bacteria</taxon>
        <taxon>Pseudomonadati</taxon>
        <taxon>Pseudomonadota</taxon>
        <taxon>Betaproteobacteria</taxon>
        <taxon>Burkholderiales</taxon>
        <taxon>Oxalobacteraceae</taxon>
        <taxon>Undibacterium</taxon>
    </lineage>
</organism>
<keyword evidence="10 11" id="KW-0413">Isomerase</keyword>
<dbReference type="NCBIfam" id="TIGR01447">
    <property type="entry name" value="recD"/>
    <property type="match status" value="1"/>
</dbReference>
<keyword evidence="1 11" id="KW-0540">Nuclease</keyword>
<dbReference type="CDD" id="cd17933">
    <property type="entry name" value="DEXSc_RecD-like"/>
    <property type="match status" value="1"/>
</dbReference>
<evidence type="ECO:0000313" key="15">
    <source>
        <dbReference type="Proteomes" id="UP000612361"/>
    </source>
</evidence>
<dbReference type="Proteomes" id="UP000612361">
    <property type="component" value="Unassembled WGS sequence"/>
</dbReference>
<dbReference type="PANTHER" id="PTHR43788:SF6">
    <property type="entry name" value="DNA HELICASE B"/>
    <property type="match status" value="1"/>
</dbReference>
<dbReference type="EC" id="5.6.2.3" evidence="11"/>
<keyword evidence="6 11" id="KW-0269">Exonuclease</keyword>
<dbReference type="RefSeq" id="WP_186881821.1">
    <property type="nucleotide sequence ID" value="NZ_JACOGG010000013.1"/>
</dbReference>
<proteinExistence type="inferred from homology"/>
<sequence length="706" mass="76214">MSSLELNPAQPPQSLQHSLPPSQPVYPALQEIAAVTTAQHGLPAALDQQLELLMQQGELRRLGVAFTRFVAQLGTADPVLLLSCVVLSELEGRGHSCLRIPDLLSDPDALLGWPTGQWQALQNSAGPLPATSRLWLRQLAACSQVLLEAELDHGQPLLLVDDRLYLRRYWNYECAVASAVQRKASQPRSLDLQQVRQGLDTLFGVAKNTDAAQTVDWQRIACAIAVRSHFSIITGGPGTGKTYTVARLLALLFSLSAQAEQLRIVLAAPTGKAAARLKQAIDHALSGLAEKMQGQLPLTELAARMAPAATLHSLLGARPDTRRFRHHAGNPLDVDVLIVDEASMVHLEMMAAILDALPPHAMLILLGDKDQLASVEAGAVLGDLCHNASAGAYLPETAAYVQAASGQQLPAAMLHGQSALAQQTVMLRESRRFGGPIGQLALAVNAGQVAASSHLLQTDNSGMLSWYAQVQLPALLQLALAGRAGVEDSYLTYLQLLQAAPVLQSDAAEDGAESNADAGNEADYLAWVKQVLLAFDRFRILCAVREGEWGVAGVNALIEQALMTQRWIQKRSDWYAGRPVMITRNDYGLGVFNGDIGMTLPDPRRPDSLRVYFLQGEQVRSVLATRLADVETAFAMTVHKSQGSEFSHVALVLPEQGGNLLARELLYTGITRARQFFTLLTPQPGVFADALQRQTKRVSGLQALLS</sequence>
<dbReference type="PANTHER" id="PTHR43788">
    <property type="entry name" value="DNA2/NAM7 HELICASE FAMILY MEMBER"/>
    <property type="match status" value="1"/>
</dbReference>
<keyword evidence="2 11" id="KW-0547">Nucleotide-binding</keyword>
<evidence type="ECO:0000256" key="2">
    <source>
        <dbReference type="ARBA" id="ARBA00022741"/>
    </source>
</evidence>
<dbReference type="Pfam" id="PF21185">
    <property type="entry name" value="RecD_N"/>
    <property type="match status" value="1"/>
</dbReference>
<dbReference type="InterPro" id="IPR049550">
    <property type="entry name" value="RecD_N"/>
</dbReference>
<evidence type="ECO:0000256" key="4">
    <source>
        <dbReference type="ARBA" id="ARBA00022801"/>
    </source>
</evidence>
<feature type="region of interest" description="Disordered" evidence="12">
    <location>
        <begin position="1"/>
        <end position="21"/>
    </location>
</feature>
<gene>
    <name evidence="11 14" type="primary">recD</name>
    <name evidence="14" type="ORF">H8K47_12870</name>
</gene>
<dbReference type="GO" id="GO:0008854">
    <property type="term" value="F:exodeoxyribonuclease V activity"/>
    <property type="evidence" value="ECO:0007669"/>
    <property type="project" value="InterPro"/>
</dbReference>
<dbReference type="GO" id="GO:0000724">
    <property type="term" value="P:double-strand break repair via homologous recombination"/>
    <property type="evidence" value="ECO:0007669"/>
    <property type="project" value="UniProtKB-UniRule"/>
</dbReference>
<dbReference type="GO" id="GO:0043139">
    <property type="term" value="F:5'-3' DNA helicase activity"/>
    <property type="evidence" value="ECO:0007669"/>
    <property type="project" value="UniProtKB-UniRule"/>
</dbReference>
<evidence type="ECO:0000256" key="8">
    <source>
        <dbReference type="ARBA" id="ARBA00023125"/>
    </source>
</evidence>
<name>A0A923KZL6_9BURK</name>
<keyword evidence="3 11" id="KW-0227">DNA damage</keyword>
<dbReference type="HAMAP" id="MF_01487">
    <property type="entry name" value="RecD"/>
    <property type="match status" value="1"/>
</dbReference>
<keyword evidence="4 11" id="KW-0378">Hydrolase</keyword>
<comment type="subunit">
    <text evidence="11">Heterotrimer of RecB, RecC and RecD. All subunits contribute to DNA-binding.</text>
</comment>
<dbReference type="InterPro" id="IPR027785">
    <property type="entry name" value="UvrD-like_helicase_C"/>
</dbReference>
<dbReference type="Pfam" id="PF13538">
    <property type="entry name" value="UvrD_C_2"/>
    <property type="match status" value="1"/>
</dbReference>
<dbReference type="AlphaFoldDB" id="A0A923KZL6"/>
<dbReference type="GO" id="GO:0003677">
    <property type="term" value="F:DNA binding"/>
    <property type="evidence" value="ECO:0007669"/>
    <property type="project" value="UniProtKB-UniRule"/>
</dbReference>
<feature type="domain" description="AAA+ ATPase" evidence="13">
    <location>
        <begin position="227"/>
        <end position="430"/>
    </location>
</feature>
<comment type="caution">
    <text evidence="14">The sequence shown here is derived from an EMBL/GenBank/DDBJ whole genome shotgun (WGS) entry which is preliminary data.</text>
</comment>
<evidence type="ECO:0000259" key="13">
    <source>
        <dbReference type="SMART" id="SM00382"/>
    </source>
</evidence>
<evidence type="ECO:0000313" key="14">
    <source>
        <dbReference type="EMBL" id="MBC3936260.1"/>
    </source>
</evidence>
<dbReference type="EMBL" id="JACOGG010000013">
    <property type="protein sequence ID" value="MBC3936260.1"/>
    <property type="molecule type" value="Genomic_DNA"/>
</dbReference>
<dbReference type="InterPro" id="IPR050534">
    <property type="entry name" value="Coronavir_polyprotein_1ab"/>
</dbReference>
<dbReference type="Gene3D" id="1.10.10.1020">
    <property type="entry name" value="RecBCD complex, subunit RecD, N-terminal domain"/>
    <property type="match status" value="1"/>
</dbReference>
<evidence type="ECO:0000256" key="10">
    <source>
        <dbReference type="ARBA" id="ARBA00023235"/>
    </source>
</evidence>
<evidence type="ECO:0000256" key="9">
    <source>
        <dbReference type="ARBA" id="ARBA00023204"/>
    </source>
</evidence>
<comment type="similarity">
    <text evidence="11">Belongs to the RecD family.</text>
</comment>
<dbReference type="Gene3D" id="3.40.50.300">
    <property type="entry name" value="P-loop containing nucleotide triphosphate hydrolases"/>
    <property type="match status" value="3"/>
</dbReference>
<keyword evidence="7 11" id="KW-0067">ATP-binding</keyword>
<evidence type="ECO:0000256" key="7">
    <source>
        <dbReference type="ARBA" id="ARBA00022840"/>
    </source>
</evidence>
<keyword evidence="9 11" id="KW-0234">DNA repair</keyword>